<accession>A0ABQ0F6V3</accession>
<dbReference type="PANTHER" id="PTHR18820:SF4">
    <property type="entry name" value="CHROMOSOME 6 OPEN READING FRAME 58"/>
    <property type="match status" value="1"/>
</dbReference>
<comment type="caution">
    <text evidence="1">The sequence shown here is derived from an EMBL/GenBank/DDBJ whole genome shotgun (WGS) entry which is preliminary data.</text>
</comment>
<protein>
    <submittedName>
        <fullName evidence="1">Protein LEG1 homolog</fullName>
    </submittedName>
</protein>
<dbReference type="PANTHER" id="PTHR18820">
    <property type="entry name" value="LEG1"/>
    <property type="match status" value="1"/>
</dbReference>
<evidence type="ECO:0000313" key="2">
    <source>
        <dbReference type="Proteomes" id="UP001623349"/>
    </source>
</evidence>
<dbReference type="EMBL" id="BAAFST010000010">
    <property type="protein sequence ID" value="GAB1295003.1"/>
    <property type="molecule type" value="Genomic_DNA"/>
</dbReference>
<dbReference type="Proteomes" id="UP001623349">
    <property type="component" value="Unassembled WGS sequence"/>
</dbReference>
<reference evidence="1 2" key="1">
    <citation type="submission" date="2024-08" db="EMBL/GenBank/DDBJ databases">
        <title>The draft genome of Apodemus speciosus.</title>
        <authorList>
            <person name="Nabeshima K."/>
            <person name="Suzuki S."/>
            <person name="Onuma M."/>
        </authorList>
    </citation>
    <scope>NUCLEOTIDE SEQUENCE [LARGE SCALE GENOMIC DNA]</scope>
    <source>
        <strain evidence="1">IB14-021</strain>
    </source>
</reference>
<sequence length="1139" mass="130383">MLLKDVKDPVVKKDFRLQTKAICAAVQHISKLKKITEPNSRNSEKMWSANTILMFFFLNLFTFILAPNPGSSTDINENYPPFWDQVSGNIEDFPVENNKTIINILDYMDQLQMYKILIRKTNKYFVQFGANYTGNVLWALTLTFGKLFTTELLFGKNDLALRSNRETMECRYSDPSNISVNAYNVQIPQMLSPESAWFNINFFVITMNFFTAVDSGVLEDLGRQIALVSPGGKRPDFCYSLEQCNFSYPYLLEAGKTLYKYLKSRKPVYTLGNTPVFNTDERTATLLMWKAHRAAINIGLSKFSDVSRFSSLSERNFALDFLTTMEFCEATIYPSDFNSSQEFLVGFPHRLLKDGENPVLKTDFSLREKAFYVSVQLFSKLNKITGEPTSRDIEKMWSAYTTLIFFFLNLTTFILAPSSRSSTDTNENYLPFWDEVSGNIEDFPVENNKTIINILDYMDQLRMYKILITQTNKYFVQFGANYTGNVLWALTLTFGKLFTTGRFSEPTNISASTHNAQLPKLILPNSGWFVISSIKYLQVNLNKKVNHVYMKNIKSPKKEIEVEIRKCINFYVIAMNVFAAVDSGVLEDLGRQIALVTPGGKRPDFCYSLDECNLTDEFALEAAKTLYKYLESRKPVSMRGDTPVYDTDERTATLLMWKAHRAAINIGLSKFSDVSRFSSLSERNFALDFLTTMEFCEATIYPSDFNSSQEFLVGFPHRLLKDGEDPVLKTDFSLREKAFYVSVQLFSKLNKITEPNSRNSEKMWSANTILMFFFLNLFTFILAPNPGSSTDINENYPPFWDQVSGNIEDFPVENNKTIINILDYMDQLQMYKILITQTNKYFVQFGANYTGNVLWALTLTFGKLFTTGRYSDPSNISASAYNAPVPLLLSPESGWFVNLTVKLIDLSEYTHNQFNIYRGITFFVVAMNVFASVDSGILEDLGRQIALVTPGGKRPDFCYSIEECNLTDEFALEAAITLYKYLKSRKPVSMRGDTPVYDTDERTATLLMWKAHRAAINIGLSKFSDVSRFPSLSERKFALDFLTTMEFCEATIYPSDFNSSQEFLVGFPHRQLKDGENPVLKTDFSLREKAFYASVQLFSKLNKITGGLFLFIWKKIMISSEECRVLGRFIINRMLLEPI</sequence>
<dbReference type="Pfam" id="PF05612">
    <property type="entry name" value="Leg1"/>
    <property type="match status" value="5"/>
</dbReference>
<dbReference type="InterPro" id="IPR008499">
    <property type="entry name" value="Leg1"/>
</dbReference>
<keyword evidence="2" id="KW-1185">Reference proteome</keyword>
<gene>
    <name evidence="1" type="ORF">APTSU1_001023700</name>
</gene>
<proteinExistence type="predicted"/>
<organism evidence="1 2">
    <name type="scientific">Apodemus speciosus</name>
    <name type="common">Large Japanese field mouse</name>
    <dbReference type="NCBI Taxonomy" id="105296"/>
    <lineage>
        <taxon>Eukaryota</taxon>
        <taxon>Metazoa</taxon>
        <taxon>Chordata</taxon>
        <taxon>Craniata</taxon>
        <taxon>Vertebrata</taxon>
        <taxon>Euteleostomi</taxon>
        <taxon>Mammalia</taxon>
        <taxon>Eutheria</taxon>
        <taxon>Euarchontoglires</taxon>
        <taxon>Glires</taxon>
        <taxon>Rodentia</taxon>
        <taxon>Myomorpha</taxon>
        <taxon>Muroidea</taxon>
        <taxon>Muridae</taxon>
        <taxon>Murinae</taxon>
        <taxon>Apodemus</taxon>
    </lineage>
</organism>
<name>A0ABQ0F6V3_APOSI</name>
<evidence type="ECO:0000313" key="1">
    <source>
        <dbReference type="EMBL" id="GAB1295003.1"/>
    </source>
</evidence>